<sequence length="45" mass="5223">MASLQNPFPKVEAFLSALHEQTFFKDESTQGSVLWYIAFYKKRAP</sequence>
<accession>A0A1I7I1P1</accession>
<dbReference type="EMBL" id="FPBZ01000013">
    <property type="protein sequence ID" value="SFU66666.1"/>
    <property type="molecule type" value="Genomic_DNA"/>
</dbReference>
<reference evidence="1 2" key="1">
    <citation type="submission" date="2016-10" db="EMBL/GenBank/DDBJ databases">
        <authorList>
            <person name="de Groot N.N."/>
        </authorList>
    </citation>
    <scope>NUCLEOTIDE SEQUENCE [LARGE SCALE GENOMIC DNA]</scope>
    <source>
        <strain evidence="1 2">Nl14</strain>
    </source>
</reference>
<proteinExistence type="predicted"/>
<dbReference type="Proteomes" id="UP000182649">
    <property type="component" value="Unassembled WGS sequence"/>
</dbReference>
<protein>
    <submittedName>
        <fullName evidence="1">Uncharacterized protein</fullName>
    </submittedName>
</protein>
<gene>
    <name evidence="1" type="ORF">SAMN05216417_11375</name>
</gene>
<evidence type="ECO:0000313" key="2">
    <source>
        <dbReference type="Proteomes" id="UP000182649"/>
    </source>
</evidence>
<name>A0A1I7I1P1_9PROT</name>
<dbReference type="AlphaFoldDB" id="A0A1I7I1P1"/>
<organism evidence="1 2">
    <name type="scientific">Nitrosospira multiformis</name>
    <dbReference type="NCBI Taxonomy" id="1231"/>
    <lineage>
        <taxon>Bacteria</taxon>
        <taxon>Pseudomonadati</taxon>
        <taxon>Pseudomonadota</taxon>
        <taxon>Betaproteobacteria</taxon>
        <taxon>Nitrosomonadales</taxon>
        <taxon>Nitrosomonadaceae</taxon>
        <taxon>Nitrosospira</taxon>
    </lineage>
</organism>
<evidence type="ECO:0000313" key="1">
    <source>
        <dbReference type="EMBL" id="SFU66666.1"/>
    </source>
</evidence>